<feature type="transmembrane region" description="Helical" evidence="10">
    <location>
        <begin position="86"/>
        <end position="104"/>
    </location>
</feature>
<evidence type="ECO:0000256" key="1">
    <source>
        <dbReference type="ARBA" id="ARBA00004651"/>
    </source>
</evidence>
<dbReference type="InterPro" id="IPR036259">
    <property type="entry name" value="MFS_trans_sf"/>
</dbReference>
<evidence type="ECO:0000256" key="10">
    <source>
        <dbReference type="SAM" id="Phobius"/>
    </source>
</evidence>
<feature type="transmembrane region" description="Helical" evidence="10">
    <location>
        <begin position="54"/>
        <end position="74"/>
    </location>
</feature>
<sequence length="466" mass="50046">MATQYTHHEHLGHVIFITAAAAIGGFLFGYDSSVINGAVVGIQKHFQVGSFETGFVVAIALLGSALGAWVGGGLADRWGRTRSMQVAALLFAVSSIGQMLPFAIWDLALWRIVAGFAIGMASVLGPAYIAEVAPPAYRGRLGSFQQLAIVLGIAVSQLVDYLIARLAGGDVNNILWGLEAWQWMLGACVVPALLFLLFASTIPESPRYLVMSGRTRRAREVLAEIEGDDVNLDDRIAEIQHVLRTERVPGLKDLRGPAMGLLPIVWIGIVLSAFQQLVGINVIFYYSSVLWQSVGINQSDSLLISFSSSIINIVGTFIAISLVDKLGRRPLLLVGSAGMAVSLATAAWAFSSAVGEGESVSLPDPQGAIALVAANVFVLFFALSWGVVVWVLLGEMFPNRIRAAALGVAAAAQWIANWLITVSFPALAEWNLPLTYAAYAIFAVLSFLFVSRWVRETKGRKLEEMG</sequence>
<reference evidence="12 13" key="1">
    <citation type="submission" date="2020-08" db="EMBL/GenBank/DDBJ databases">
        <title>Sequencing the genomes of 1000 actinobacteria strains.</title>
        <authorList>
            <person name="Klenk H.-P."/>
        </authorList>
    </citation>
    <scope>NUCLEOTIDE SEQUENCE [LARGE SCALE GENOMIC DNA]</scope>
    <source>
        <strain evidence="12 13">DSM 43768</strain>
    </source>
</reference>
<evidence type="ECO:0000256" key="4">
    <source>
        <dbReference type="ARBA" id="ARBA00022475"/>
    </source>
</evidence>
<feature type="transmembrane region" description="Helical" evidence="10">
    <location>
        <begin position="183"/>
        <end position="202"/>
    </location>
</feature>
<feature type="transmembrane region" description="Helical" evidence="10">
    <location>
        <begin position="330"/>
        <end position="350"/>
    </location>
</feature>
<dbReference type="EMBL" id="JACHMI010000001">
    <property type="protein sequence ID" value="MBB6547992.1"/>
    <property type="molecule type" value="Genomic_DNA"/>
</dbReference>
<dbReference type="NCBIfam" id="TIGR00879">
    <property type="entry name" value="SP"/>
    <property type="match status" value="1"/>
</dbReference>
<feature type="domain" description="Major facilitator superfamily (MFS) profile" evidence="11">
    <location>
        <begin position="17"/>
        <end position="458"/>
    </location>
</feature>
<dbReference type="Proteomes" id="UP000565579">
    <property type="component" value="Unassembled WGS sequence"/>
</dbReference>
<dbReference type="PRINTS" id="PR00171">
    <property type="entry name" value="SUGRTRNSPORT"/>
</dbReference>
<keyword evidence="8 10" id="KW-0472">Membrane</keyword>
<dbReference type="InterPro" id="IPR020846">
    <property type="entry name" value="MFS_dom"/>
</dbReference>
<dbReference type="InterPro" id="IPR047984">
    <property type="entry name" value="XylE-like"/>
</dbReference>
<feature type="transmembrane region" description="Helical" evidence="10">
    <location>
        <begin position="405"/>
        <end position="428"/>
    </location>
</feature>
<dbReference type="PANTHER" id="PTHR48020">
    <property type="entry name" value="PROTON MYO-INOSITOL COTRANSPORTER"/>
    <property type="match status" value="1"/>
</dbReference>
<feature type="transmembrane region" description="Helical" evidence="10">
    <location>
        <begin position="370"/>
        <end position="393"/>
    </location>
</feature>
<evidence type="ECO:0000256" key="5">
    <source>
        <dbReference type="ARBA" id="ARBA00022597"/>
    </source>
</evidence>
<comment type="similarity">
    <text evidence="2 9">Belongs to the major facilitator superfamily. Sugar transporter (TC 2.A.1.1) family.</text>
</comment>
<dbReference type="AlphaFoldDB" id="A0A7X0NQY1"/>
<proteinExistence type="inferred from homology"/>
<feature type="transmembrane region" description="Helical" evidence="10">
    <location>
        <begin position="261"/>
        <end position="286"/>
    </location>
</feature>
<dbReference type="FunFam" id="1.20.1250.20:FF:000122">
    <property type="entry name" value="D-xylose transporter XylE"/>
    <property type="match status" value="1"/>
</dbReference>
<dbReference type="PROSITE" id="PS00217">
    <property type="entry name" value="SUGAR_TRANSPORT_2"/>
    <property type="match status" value="1"/>
</dbReference>
<keyword evidence="7 10" id="KW-1133">Transmembrane helix</keyword>
<dbReference type="Gene3D" id="1.20.1250.20">
    <property type="entry name" value="MFS general substrate transporter like domains"/>
    <property type="match status" value="2"/>
</dbReference>
<evidence type="ECO:0000313" key="12">
    <source>
        <dbReference type="EMBL" id="MBB6547992.1"/>
    </source>
</evidence>
<dbReference type="Pfam" id="PF00083">
    <property type="entry name" value="Sugar_tr"/>
    <property type="match status" value="1"/>
</dbReference>
<evidence type="ECO:0000256" key="3">
    <source>
        <dbReference type="ARBA" id="ARBA00022448"/>
    </source>
</evidence>
<dbReference type="PROSITE" id="PS50850">
    <property type="entry name" value="MFS"/>
    <property type="match status" value="1"/>
</dbReference>
<feature type="transmembrane region" description="Helical" evidence="10">
    <location>
        <begin position="141"/>
        <end position="163"/>
    </location>
</feature>
<keyword evidence="13" id="KW-1185">Reference proteome</keyword>
<dbReference type="InterPro" id="IPR003663">
    <property type="entry name" value="Sugar/inositol_transpt"/>
</dbReference>
<keyword evidence="6 10" id="KW-0812">Transmembrane</keyword>
<organism evidence="12 13">
    <name type="scientific">Nonomuraea rubra</name>
    <dbReference type="NCBI Taxonomy" id="46180"/>
    <lineage>
        <taxon>Bacteria</taxon>
        <taxon>Bacillati</taxon>
        <taxon>Actinomycetota</taxon>
        <taxon>Actinomycetes</taxon>
        <taxon>Streptosporangiales</taxon>
        <taxon>Streptosporangiaceae</taxon>
        <taxon>Nonomuraea</taxon>
    </lineage>
</organism>
<comment type="caution">
    <text evidence="12">The sequence shown here is derived from an EMBL/GenBank/DDBJ whole genome shotgun (WGS) entry which is preliminary data.</text>
</comment>
<dbReference type="CDD" id="cd17359">
    <property type="entry name" value="MFS_XylE_like"/>
    <property type="match status" value="1"/>
</dbReference>
<keyword evidence="3 9" id="KW-0813">Transport</keyword>
<evidence type="ECO:0000256" key="7">
    <source>
        <dbReference type="ARBA" id="ARBA00022989"/>
    </source>
</evidence>
<keyword evidence="5" id="KW-0762">Sugar transport</keyword>
<dbReference type="InterPro" id="IPR050814">
    <property type="entry name" value="Myo-inositol_Transporter"/>
</dbReference>
<feature type="transmembrane region" description="Helical" evidence="10">
    <location>
        <begin position="302"/>
        <end position="323"/>
    </location>
</feature>
<feature type="transmembrane region" description="Helical" evidence="10">
    <location>
        <begin position="434"/>
        <end position="454"/>
    </location>
</feature>
<evidence type="ECO:0000259" key="11">
    <source>
        <dbReference type="PROSITE" id="PS50850"/>
    </source>
</evidence>
<feature type="transmembrane region" description="Helical" evidence="10">
    <location>
        <begin position="12"/>
        <end position="30"/>
    </location>
</feature>
<name>A0A7X0NQY1_9ACTN</name>
<gene>
    <name evidence="12" type="ORF">HD593_002787</name>
</gene>
<evidence type="ECO:0000256" key="2">
    <source>
        <dbReference type="ARBA" id="ARBA00010992"/>
    </source>
</evidence>
<evidence type="ECO:0000256" key="6">
    <source>
        <dbReference type="ARBA" id="ARBA00022692"/>
    </source>
</evidence>
<keyword evidence="4" id="KW-1003">Cell membrane</keyword>
<evidence type="ECO:0000256" key="9">
    <source>
        <dbReference type="RuleBase" id="RU003346"/>
    </source>
</evidence>
<accession>A0A7X0NQY1</accession>
<comment type="subcellular location">
    <subcellularLocation>
        <location evidence="1">Cell membrane</location>
        <topology evidence="1">Multi-pass membrane protein</topology>
    </subcellularLocation>
</comment>
<dbReference type="InterPro" id="IPR005828">
    <property type="entry name" value="MFS_sugar_transport-like"/>
</dbReference>
<evidence type="ECO:0000313" key="13">
    <source>
        <dbReference type="Proteomes" id="UP000565579"/>
    </source>
</evidence>
<dbReference type="PANTHER" id="PTHR48020:SF12">
    <property type="entry name" value="PROTON MYO-INOSITOL COTRANSPORTER"/>
    <property type="match status" value="1"/>
</dbReference>
<dbReference type="SUPFAM" id="SSF103473">
    <property type="entry name" value="MFS general substrate transporter"/>
    <property type="match status" value="1"/>
</dbReference>
<dbReference type="GO" id="GO:0022857">
    <property type="term" value="F:transmembrane transporter activity"/>
    <property type="evidence" value="ECO:0007669"/>
    <property type="project" value="InterPro"/>
</dbReference>
<dbReference type="RefSeq" id="WP_185102557.1">
    <property type="nucleotide sequence ID" value="NZ_JACHMI010000001.1"/>
</dbReference>
<dbReference type="InterPro" id="IPR005829">
    <property type="entry name" value="Sugar_transporter_CS"/>
</dbReference>
<dbReference type="GO" id="GO:0005886">
    <property type="term" value="C:plasma membrane"/>
    <property type="evidence" value="ECO:0007669"/>
    <property type="project" value="UniProtKB-SubCell"/>
</dbReference>
<evidence type="ECO:0000256" key="8">
    <source>
        <dbReference type="ARBA" id="ARBA00023136"/>
    </source>
</evidence>
<feature type="transmembrane region" description="Helical" evidence="10">
    <location>
        <begin position="110"/>
        <end position="129"/>
    </location>
</feature>
<protein>
    <submittedName>
        <fullName evidence="12">SP family sugar:H+ symporter-like MFS transporter</fullName>
    </submittedName>
</protein>